<feature type="non-terminal residue" evidence="1">
    <location>
        <position position="260"/>
    </location>
</feature>
<dbReference type="PATRIC" id="fig|582.24.peg.6059"/>
<dbReference type="Gene3D" id="1.20.1600.10">
    <property type="entry name" value="Outer membrane efflux proteins (OEP)"/>
    <property type="match status" value="1"/>
</dbReference>
<sequence>MAAIMTGIYIHQVPAAVSLGAFGYKAAMEAEQEPELTGDSGEDVRPAAGKGVITSVPAPSVAPLVPLTGDPVASETEIIRQRSIQNNLPKSQPAATGAVTAAAAGQNNPPGGLTLQDAVIKSLDWDAGLSGLVNQYRAQLEAVYQKETEYYPQPGLGVSRTLNNSDKGYVTTASVSQLLYSFGRVSSQIDSLTARSDQSLLRVLLMPMKWRKKPRCCISISNVTRTISCWRKSSWCRCSILPIWPVSGLPPVRLPVEAVY</sequence>
<reference evidence="1 2" key="1">
    <citation type="submission" date="2015-02" db="EMBL/GenBank/DDBJ databases">
        <title>Whole genome shotgun sequencing of cultured foodborne pathogen.</title>
        <authorList>
            <person name="Timme R."/>
            <person name="Allard M.W."/>
            <person name="Strain E."/>
            <person name="Evans P.S."/>
            <person name="Brown E."/>
        </authorList>
    </citation>
    <scope>NUCLEOTIDE SEQUENCE [LARGE SCALE GENOMIC DNA]</scope>
    <source>
        <strain evidence="1 2">GCSL-TSO-24</strain>
    </source>
</reference>
<accession>A0A0D8L6A5</accession>
<organism evidence="1 2">
    <name type="scientific">Morganella morganii</name>
    <name type="common">Proteus morganii</name>
    <dbReference type="NCBI Taxonomy" id="582"/>
    <lineage>
        <taxon>Bacteria</taxon>
        <taxon>Pseudomonadati</taxon>
        <taxon>Pseudomonadota</taxon>
        <taxon>Gammaproteobacteria</taxon>
        <taxon>Enterobacterales</taxon>
        <taxon>Morganellaceae</taxon>
        <taxon>Morganella</taxon>
    </lineage>
</organism>
<dbReference type="SUPFAM" id="SSF56954">
    <property type="entry name" value="Outer membrane efflux proteins (OEP)"/>
    <property type="match status" value="1"/>
</dbReference>
<name>A0A0D8L6A5_MORMO</name>
<evidence type="ECO:0000313" key="1">
    <source>
        <dbReference type="EMBL" id="KJF76373.1"/>
    </source>
</evidence>
<dbReference type="AlphaFoldDB" id="A0A0D8L6A5"/>
<proteinExistence type="predicted"/>
<dbReference type="Proteomes" id="UP000032582">
    <property type="component" value="Unassembled WGS sequence"/>
</dbReference>
<dbReference type="EMBL" id="JZSH01000339">
    <property type="protein sequence ID" value="KJF76373.1"/>
    <property type="molecule type" value="Genomic_DNA"/>
</dbReference>
<protein>
    <submittedName>
        <fullName evidence="1">Uncharacterized protein</fullName>
    </submittedName>
</protein>
<comment type="caution">
    <text evidence="1">The sequence shown here is derived from an EMBL/GenBank/DDBJ whole genome shotgun (WGS) entry which is preliminary data.</text>
</comment>
<evidence type="ECO:0000313" key="2">
    <source>
        <dbReference type="Proteomes" id="UP000032582"/>
    </source>
</evidence>
<gene>
    <name evidence="1" type="ORF">UA45_18975</name>
</gene>